<evidence type="ECO:0000259" key="15">
    <source>
        <dbReference type="Pfam" id="PF12806"/>
    </source>
</evidence>
<keyword evidence="17" id="KW-1185">Reference proteome</keyword>
<dbReference type="PANTHER" id="PTHR42803:SF1">
    <property type="entry name" value="BROAD-SPECIFICITY LINEAR ACYL-COA DEHYDROGENASE FADE5"/>
    <property type="match status" value="1"/>
</dbReference>
<comment type="similarity">
    <text evidence="2 11">Belongs to the acyl-CoA dehydrogenase family.</text>
</comment>
<dbReference type="InterPro" id="IPR036250">
    <property type="entry name" value="AcylCo_DH-like_C"/>
</dbReference>
<evidence type="ECO:0000256" key="4">
    <source>
        <dbReference type="ARBA" id="ARBA00022630"/>
    </source>
</evidence>
<dbReference type="InterPro" id="IPR025878">
    <property type="entry name" value="Acyl-CoA_dh-like_C_dom"/>
</dbReference>
<dbReference type="SUPFAM" id="SSF47203">
    <property type="entry name" value="Acyl-CoA dehydrogenase C-terminal domain-like"/>
    <property type="match status" value="1"/>
</dbReference>
<dbReference type="GO" id="GO:0050660">
    <property type="term" value="F:flavin adenine dinucleotide binding"/>
    <property type="evidence" value="ECO:0007669"/>
    <property type="project" value="InterPro"/>
</dbReference>
<evidence type="ECO:0000256" key="10">
    <source>
        <dbReference type="ARBA" id="ARBA00069043"/>
    </source>
</evidence>
<evidence type="ECO:0000256" key="9">
    <source>
        <dbReference type="ARBA" id="ARBA00066694"/>
    </source>
</evidence>
<name>A0A5K7Z5F4_9BACT</name>
<dbReference type="PANTHER" id="PTHR42803">
    <property type="entry name" value="ACYL-COA DEHYDROGENASE"/>
    <property type="match status" value="1"/>
</dbReference>
<dbReference type="GO" id="GO:0003995">
    <property type="term" value="F:acyl-CoA dehydrogenase activity"/>
    <property type="evidence" value="ECO:0007669"/>
    <property type="project" value="InterPro"/>
</dbReference>
<evidence type="ECO:0000256" key="3">
    <source>
        <dbReference type="ARBA" id="ARBA00011881"/>
    </source>
</evidence>
<evidence type="ECO:0000256" key="7">
    <source>
        <dbReference type="ARBA" id="ARBA00051388"/>
    </source>
</evidence>
<dbReference type="InterPro" id="IPR009075">
    <property type="entry name" value="AcylCo_DH/oxidase_C"/>
</dbReference>
<dbReference type="Gene3D" id="1.10.540.10">
    <property type="entry name" value="Acyl-CoA dehydrogenase/oxidase, N-terminal domain"/>
    <property type="match status" value="1"/>
</dbReference>
<accession>A0A5K7Z5F4</accession>
<evidence type="ECO:0000256" key="6">
    <source>
        <dbReference type="ARBA" id="ARBA00023002"/>
    </source>
</evidence>
<evidence type="ECO:0000256" key="11">
    <source>
        <dbReference type="RuleBase" id="RU362125"/>
    </source>
</evidence>
<dbReference type="InterPro" id="IPR006091">
    <property type="entry name" value="Acyl-CoA_Oxase/DH_mid-dom"/>
</dbReference>
<dbReference type="InterPro" id="IPR037069">
    <property type="entry name" value="AcylCoA_DH/ox_N_sf"/>
</dbReference>
<dbReference type="InterPro" id="IPR006089">
    <property type="entry name" value="Acyl-CoA_DH_CS"/>
</dbReference>
<dbReference type="AlphaFoldDB" id="A0A5K7Z5F4"/>
<dbReference type="RefSeq" id="WP_170302339.1">
    <property type="nucleotide sequence ID" value="NZ_AP021875.1"/>
</dbReference>
<reference evidence="16 17" key="1">
    <citation type="submission" date="2019-11" db="EMBL/GenBank/DDBJ databases">
        <title>Comparative genomics of hydrocarbon-degrading Desulfosarcina strains.</title>
        <authorList>
            <person name="Watanabe M."/>
            <person name="Kojima H."/>
            <person name="Fukui M."/>
        </authorList>
    </citation>
    <scope>NUCLEOTIDE SEQUENCE [LARGE SCALE GENOMIC DNA]</scope>
    <source>
        <strain evidence="16 17">PP31</strain>
    </source>
</reference>
<evidence type="ECO:0000256" key="5">
    <source>
        <dbReference type="ARBA" id="ARBA00022827"/>
    </source>
</evidence>
<proteinExistence type="inferred from homology"/>
<evidence type="ECO:0000313" key="17">
    <source>
        <dbReference type="Proteomes" id="UP000427769"/>
    </source>
</evidence>
<evidence type="ECO:0000256" key="1">
    <source>
        <dbReference type="ARBA" id="ARBA00001974"/>
    </source>
</evidence>
<dbReference type="Pfam" id="PF02770">
    <property type="entry name" value="Acyl-CoA_dh_M"/>
    <property type="match status" value="1"/>
</dbReference>
<dbReference type="Gene3D" id="1.20.140.10">
    <property type="entry name" value="Butyryl-CoA Dehydrogenase, subunit A, domain 3"/>
    <property type="match status" value="1"/>
</dbReference>
<organism evidence="16 17">
    <name type="scientific">Desulfosarcina widdelii</name>
    <dbReference type="NCBI Taxonomy" id="947919"/>
    <lineage>
        <taxon>Bacteria</taxon>
        <taxon>Pseudomonadati</taxon>
        <taxon>Thermodesulfobacteriota</taxon>
        <taxon>Desulfobacteria</taxon>
        <taxon>Desulfobacterales</taxon>
        <taxon>Desulfosarcinaceae</taxon>
        <taxon>Desulfosarcina</taxon>
    </lineage>
</organism>
<dbReference type="InterPro" id="IPR013786">
    <property type="entry name" value="AcylCoA_DH/ox_N"/>
</dbReference>
<keyword evidence="4 11" id="KW-0285">Flavoprotein</keyword>
<dbReference type="Pfam" id="PF00441">
    <property type="entry name" value="Acyl-CoA_dh_1"/>
    <property type="match status" value="1"/>
</dbReference>
<dbReference type="Pfam" id="PF12806">
    <property type="entry name" value="Acyl-CoA_dh_C"/>
    <property type="match status" value="1"/>
</dbReference>
<dbReference type="InterPro" id="IPR046373">
    <property type="entry name" value="Acyl-CoA_Oxase/DH_mid-dom_sf"/>
</dbReference>
<evidence type="ECO:0000259" key="14">
    <source>
        <dbReference type="Pfam" id="PF02771"/>
    </source>
</evidence>
<gene>
    <name evidence="16" type="ORF">DSCW_33670</name>
</gene>
<dbReference type="Proteomes" id="UP000427769">
    <property type="component" value="Chromosome"/>
</dbReference>
<dbReference type="Pfam" id="PF02771">
    <property type="entry name" value="Acyl-CoA_dh_N"/>
    <property type="match status" value="1"/>
</dbReference>
<keyword evidence="6 11" id="KW-0560">Oxidoreductase</keyword>
<feature type="domain" description="Acyl-CoA oxidase/dehydrogenase middle" evidence="13">
    <location>
        <begin position="162"/>
        <end position="270"/>
    </location>
</feature>
<evidence type="ECO:0000259" key="12">
    <source>
        <dbReference type="Pfam" id="PF00441"/>
    </source>
</evidence>
<evidence type="ECO:0000313" key="16">
    <source>
        <dbReference type="EMBL" id="BBO75950.1"/>
    </source>
</evidence>
<evidence type="ECO:0000256" key="2">
    <source>
        <dbReference type="ARBA" id="ARBA00009347"/>
    </source>
</evidence>
<comment type="cofactor">
    <cofactor evidence="1 11">
        <name>FAD</name>
        <dbReference type="ChEBI" id="CHEBI:57692"/>
    </cofactor>
</comment>
<evidence type="ECO:0000256" key="8">
    <source>
        <dbReference type="ARBA" id="ARBA00058683"/>
    </source>
</evidence>
<dbReference type="InterPro" id="IPR009100">
    <property type="entry name" value="AcylCoA_DH/oxidase_NM_dom_sf"/>
</dbReference>
<dbReference type="EC" id="1.3.99.41" evidence="9"/>
<feature type="domain" description="Acyl-CoA dehydrogenase/oxidase C-terminal" evidence="12">
    <location>
        <begin position="284"/>
        <end position="449"/>
    </location>
</feature>
<feature type="domain" description="Acyl-CoA dehydrogenase/oxidase N-terminal" evidence="14">
    <location>
        <begin position="38"/>
        <end position="157"/>
    </location>
</feature>
<protein>
    <recommendedName>
        <fullName evidence="10">3-methylmercaptopropionyl-CoA dehydrogenase</fullName>
        <ecNumber evidence="9">1.3.99.41</ecNumber>
    </recommendedName>
</protein>
<feature type="domain" description="Acetyl-CoA dehydrogenase-like C-terminal" evidence="15">
    <location>
        <begin position="469"/>
        <end position="607"/>
    </location>
</feature>
<comment type="function">
    <text evidence="8">Involved in the assimilation of dimethylsulphoniopropionate (DMSP), an important compound in the fixation of carbon in marine phytoplankton, by mediating the conversion of 3-(methylthio)propanoyl-CoA (MMPA-CoA) to 3-(methylthio)acryloyl-CoA (MTA-CoA).</text>
</comment>
<dbReference type="SUPFAM" id="SSF56645">
    <property type="entry name" value="Acyl-CoA dehydrogenase NM domain-like"/>
    <property type="match status" value="1"/>
</dbReference>
<comment type="subunit">
    <text evidence="3">Homotetramer.</text>
</comment>
<keyword evidence="5 11" id="KW-0274">FAD</keyword>
<dbReference type="KEGG" id="dwd:DSCW_33670"/>
<dbReference type="FunFam" id="2.40.110.10:FF:000031">
    <property type="entry name" value="Acyl-CoA dehydrogenase, putative"/>
    <property type="match status" value="1"/>
</dbReference>
<dbReference type="EMBL" id="AP021875">
    <property type="protein sequence ID" value="BBO75950.1"/>
    <property type="molecule type" value="Genomic_DNA"/>
</dbReference>
<dbReference type="PROSITE" id="PS00073">
    <property type="entry name" value="ACYL_COA_DH_2"/>
    <property type="match status" value="1"/>
</dbReference>
<evidence type="ECO:0000259" key="13">
    <source>
        <dbReference type="Pfam" id="PF02770"/>
    </source>
</evidence>
<dbReference type="InterPro" id="IPR052166">
    <property type="entry name" value="Diverse_Acyl-CoA_DH"/>
</dbReference>
<comment type="catalytic activity">
    <reaction evidence="7">
        <text>3-(methylsulfanyl)propanoyl-CoA + oxidized [electron-transfer flavoprotein] + H(+) = 3-(methylsulfanyl)acryloyl-CoA + reduced [electron-transfer flavoprotein]</text>
        <dbReference type="Rhea" id="RHEA:52612"/>
        <dbReference type="Rhea" id="RHEA-COMP:10685"/>
        <dbReference type="Rhea" id="RHEA-COMP:10686"/>
        <dbReference type="ChEBI" id="CHEBI:15378"/>
        <dbReference type="ChEBI" id="CHEBI:57692"/>
        <dbReference type="ChEBI" id="CHEBI:58307"/>
        <dbReference type="ChEBI" id="CHEBI:82815"/>
        <dbReference type="ChEBI" id="CHEBI:84994"/>
        <dbReference type="EC" id="1.3.99.41"/>
    </reaction>
    <physiologicalReaction direction="left-to-right" evidence="7">
        <dbReference type="Rhea" id="RHEA:52613"/>
    </physiologicalReaction>
</comment>
<sequence>MAAFLVDKRDQLFVLNEMLELNKMCELEKFAEHTGFDMVLTEAHRFAKNEFYPTLQDGDRQGCVYDPQTQTVRFPECFKKPYQNFREGGWLAMCDSPVVGGDGFPLTIGTAVSEIFYASGFYIYGAAELSHAGAKVLEKYGTESQKELYMTRLFSGEWMGTMCLTEPDAGSDVGKVETRAIPQPDGTYIITGTKIFITAGEHDLTPNIIHMVLARVKGDPPGTKGLSLFIVPKFLSDENGTITTRNDVKCMGIEHKMGLHGLVTCTMAFGNNDACTGYLLGDRGKGIVEMFNMMNEQRLLVGLQGLSYSSAAFLHAVDYAGTRKQGLSVYPDRRDKGSAAIIEHPDIKRMLLTLKSHVEGGRALAYFTSMCMDYAAATEGETRSRWQGLVELLTPIVKAYLTNNAWEDTGMAIQCAGGYGYCSDYPFERLARDCKVSSIYEGANGIQAIDLVFRKIIGNRSVNFDHLMACMDQTIRQAETTEALAAYAAIVQQARQDLEGVVHHLADLSESGRSDHVYAKASPFLEAMGDVVLGWLHLWQLSIVVPKLSKEMEGKAQSEAIQSMKKKKNLAFYYGKISSAQFYIGTLLKRTDGKLKELKSSSDPVVDIFEKAFTG</sequence>
<dbReference type="Gene3D" id="2.40.110.10">
    <property type="entry name" value="Butyryl-CoA Dehydrogenase, subunit A, domain 2"/>
    <property type="match status" value="1"/>
</dbReference>